<dbReference type="RefSeq" id="WP_199263227.1">
    <property type="nucleotide sequence ID" value="NZ_CP054140.1"/>
</dbReference>
<dbReference type="AlphaFoldDB" id="A0A7T5VAN1"/>
<evidence type="ECO:0000313" key="2">
    <source>
        <dbReference type="Proteomes" id="UP000596092"/>
    </source>
</evidence>
<sequence>MGVAHTTLLTMKPSVISAARPLFSLLFLILIVLVPPVLTDESFFIPEQTLQRMEQQFGKEARTRLLAWQHLIRTTVDSEQTKLERVNRFMNTNAFIADTDHWQQEDYWATPIEFIASRGGDCEDFAIAKFFTLLKMGVDEHRLALTYVKAVHLNQAHMVLTYYPVPGAEPLVLDNLIDAIKPSSQRTDLVPVYSLNGSGLWLAKQRGKGKQIGNNNRLKRWRELLDRISSETP</sequence>
<name>A0A7T5VAN1_9BACT</name>
<dbReference type="KEGG" id="dog:HP555_00225"/>
<dbReference type="EMBL" id="CP054140">
    <property type="protein sequence ID" value="QQG64394.1"/>
    <property type="molecule type" value="Genomic_DNA"/>
</dbReference>
<proteinExistence type="predicted"/>
<dbReference type="PANTHER" id="PTHR39327">
    <property type="match status" value="1"/>
</dbReference>
<dbReference type="PANTHER" id="PTHR39327:SF1">
    <property type="entry name" value="BLR5470 PROTEIN"/>
    <property type="match status" value="1"/>
</dbReference>
<dbReference type="Pfam" id="PF06035">
    <property type="entry name" value="Peptidase_C93"/>
    <property type="match status" value="1"/>
</dbReference>
<reference evidence="1 2" key="1">
    <citation type="submission" date="2020-05" db="EMBL/GenBank/DDBJ databases">
        <title>Complete genome of Desulfobulbus oligotrophicus.</title>
        <authorList>
            <person name="Podar M."/>
        </authorList>
    </citation>
    <scope>NUCLEOTIDE SEQUENCE [LARGE SCALE GENOMIC DNA]</scope>
    <source>
        <strain evidence="1 2">Prop6</strain>
    </source>
</reference>
<evidence type="ECO:0000313" key="1">
    <source>
        <dbReference type="EMBL" id="QQG64394.1"/>
    </source>
</evidence>
<gene>
    <name evidence="1" type="ORF">HP555_00225</name>
</gene>
<organism evidence="1 2">
    <name type="scientific">Desulfobulbus oligotrophicus</name>
    <dbReference type="NCBI Taxonomy" id="1909699"/>
    <lineage>
        <taxon>Bacteria</taxon>
        <taxon>Pseudomonadati</taxon>
        <taxon>Thermodesulfobacteriota</taxon>
        <taxon>Desulfobulbia</taxon>
        <taxon>Desulfobulbales</taxon>
        <taxon>Desulfobulbaceae</taxon>
        <taxon>Desulfobulbus</taxon>
    </lineage>
</organism>
<accession>A0A7T5VAN1</accession>
<dbReference type="Gene3D" id="3.10.620.30">
    <property type="match status" value="1"/>
</dbReference>
<dbReference type="Proteomes" id="UP000596092">
    <property type="component" value="Chromosome"/>
</dbReference>
<keyword evidence="2" id="KW-1185">Reference proteome</keyword>
<protein>
    <submittedName>
        <fullName evidence="1">Transglutaminase-like cysteine peptidase</fullName>
    </submittedName>
</protein>
<dbReference type="InterPro" id="IPR010319">
    <property type="entry name" value="Transglutaminase-like_Cys_pept"/>
</dbReference>